<accession>A0A0K0DLM7</accession>
<keyword evidence="1" id="KW-1185">Reference proteome</keyword>
<evidence type="ECO:0000313" key="2">
    <source>
        <dbReference type="WBParaSite" id="ACAC_0001251901-mRNA-1"/>
    </source>
</evidence>
<reference evidence="1" key="1">
    <citation type="submission" date="2012-09" db="EMBL/GenBank/DDBJ databases">
        <authorList>
            <person name="Martin A.A."/>
        </authorList>
    </citation>
    <scope>NUCLEOTIDE SEQUENCE</scope>
</reference>
<protein>
    <submittedName>
        <fullName evidence="2">Coiled-coil domain-containing protein 176</fullName>
    </submittedName>
</protein>
<proteinExistence type="predicted"/>
<dbReference type="Proteomes" id="UP000035642">
    <property type="component" value="Unassembled WGS sequence"/>
</dbReference>
<dbReference type="AlphaFoldDB" id="A0A0K0DLM7"/>
<sequence length="135" mass="15634">LRRTHNKISDLKASLDLEKRNYDDKLRAVHESNRKMLLEFQKQKSQIELQVKNPIIEVDGDSDEDETMMDESWAEVKQLKRKPKQKIVKHEEAEISADFVFFRAWEGQSDVENPAANATLTSGLQPRFDPNLGPL</sequence>
<reference evidence="2" key="2">
    <citation type="submission" date="2017-02" db="UniProtKB">
        <authorList>
            <consortium name="WormBaseParasite"/>
        </authorList>
    </citation>
    <scope>IDENTIFICATION</scope>
</reference>
<name>A0A0K0DLM7_ANGCA</name>
<organism evidence="1 2">
    <name type="scientific">Angiostrongylus cantonensis</name>
    <name type="common">Rat lungworm</name>
    <dbReference type="NCBI Taxonomy" id="6313"/>
    <lineage>
        <taxon>Eukaryota</taxon>
        <taxon>Metazoa</taxon>
        <taxon>Ecdysozoa</taxon>
        <taxon>Nematoda</taxon>
        <taxon>Chromadorea</taxon>
        <taxon>Rhabditida</taxon>
        <taxon>Rhabditina</taxon>
        <taxon>Rhabditomorpha</taxon>
        <taxon>Strongyloidea</taxon>
        <taxon>Metastrongylidae</taxon>
        <taxon>Angiostrongylus</taxon>
    </lineage>
</organism>
<evidence type="ECO:0000313" key="1">
    <source>
        <dbReference type="Proteomes" id="UP000035642"/>
    </source>
</evidence>
<dbReference type="WBParaSite" id="ACAC_0001251901-mRNA-1">
    <property type="protein sequence ID" value="ACAC_0001251901-mRNA-1"/>
    <property type="gene ID" value="ACAC_0001251901"/>
</dbReference>